<dbReference type="RefSeq" id="WP_154441070.1">
    <property type="nucleotide sequence ID" value="NZ_JAHLPJ010000001.1"/>
</dbReference>
<feature type="transmembrane region" description="Helical" evidence="1">
    <location>
        <begin position="6"/>
        <end position="28"/>
    </location>
</feature>
<protein>
    <recommendedName>
        <fullName evidence="2">Bypass of forespore C C-terminal domain-containing protein</fullName>
    </recommendedName>
</protein>
<keyword evidence="1" id="KW-1133">Transmembrane helix</keyword>
<accession>A0A6N7XND6</accession>
<gene>
    <name evidence="3" type="ORF">FYJ83_12645</name>
</gene>
<evidence type="ECO:0000256" key="1">
    <source>
        <dbReference type="SAM" id="Phobius"/>
    </source>
</evidence>
<dbReference type="InterPro" id="IPR015050">
    <property type="entry name" value="BofC_C"/>
</dbReference>
<evidence type="ECO:0000313" key="3">
    <source>
        <dbReference type="EMBL" id="MSU02322.1"/>
    </source>
</evidence>
<feature type="domain" description="Bypass of forespore C C-terminal" evidence="2">
    <location>
        <begin position="130"/>
        <end position="194"/>
    </location>
</feature>
<evidence type="ECO:0000259" key="2">
    <source>
        <dbReference type="Pfam" id="PF08955"/>
    </source>
</evidence>
<keyword evidence="1" id="KW-0472">Membrane</keyword>
<evidence type="ECO:0000313" key="4">
    <source>
        <dbReference type="Proteomes" id="UP000469523"/>
    </source>
</evidence>
<dbReference type="AlphaFoldDB" id="A0A6N7XND6"/>
<dbReference type="Pfam" id="PF08955">
    <property type="entry name" value="BofC_C"/>
    <property type="match status" value="1"/>
</dbReference>
<name>A0A6N7XND6_9FIRM</name>
<sequence length="196" mass="22667">MKKDKIIPVFFFSLTLFLISFIVGYQLMGNKLNPQISKMKEEQENIQDYSDLQILKEDIRISPNTFIEERIHHTTCNHVVTKVNESNDEFVNMTRNEFVDYLEENYPNKKLISFSSSNVTIGTTKNHLCENHYVVGEKDGSIAIFTINEDGERVLENILTDHSISLLMEVDQEKLIEGIVVDNEDELSEVLENFIS</sequence>
<dbReference type="EMBL" id="VUNQ01000029">
    <property type="protein sequence ID" value="MSU02322.1"/>
    <property type="molecule type" value="Genomic_DNA"/>
</dbReference>
<proteinExistence type="predicted"/>
<dbReference type="Proteomes" id="UP000469523">
    <property type="component" value="Unassembled WGS sequence"/>
</dbReference>
<keyword evidence="4" id="KW-1185">Reference proteome</keyword>
<reference evidence="3 4" key="1">
    <citation type="submission" date="2019-09" db="EMBL/GenBank/DDBJ databases">
        <title>In-depth cultivation of the pig gut microbiome towards novel bacterial diversity and tailored functional studies.</title>
        <authorList>
            <person name="Wylensek D."/>
            <person name="Hitch T.C.A."/>
            <person name="Clavel T."/>
        </authorList>
    </citation>
    <scope>NUCLEOTIDE SEQUENCE [LARGE SCALE GENOMIC DNA]</scope>
    <source>
        <strain evidence="3 4">WCA3-693-APC-4?</strain>
    </source>
</reference>
<keyword evidence="1" id="KW-0812">Transmembrane</keyword>
<organism evidence="3 4">
    <name type="scientific">Tissierella pigra</name>
    <dbReference type="NCBI Taxonomy" id="2607614"/>
    <lineage>
        <taxon>Bacteria</taxon>
        <taxon>Bacillati</taxon>
        <taxon>Bacillota</taxon>
        <taxon>Tissierellia</taxon>
        <taxon>Tissierellales</taxon>
        <taxon>Tissierellaceae</taxon>
        <taxon>Tissierella</taxon>
    </lineage>
</organism>
<comment type="caution">
    <text evidence="3">The sequence shown here is derived from an EMBL/GenBank/DDBJ whole genome shotgun (WGS) entry which is preliminary data.</text>
</comment>